<evidence type="ECO:0000256" key="5">
    <source>
        <dbReference type="ARBA" id="ARBA00022989"/>
    </source>
</evidence>
<evidence type="ECO:0000256" key="7">
    <source>
        <dbReference type="SAM" id="Phobius"/>
    </source>
</evidence>
<evidence type="ECO:0000256" key="2">
    <source>
        <dbReference type="ARBA" id="ARBA00009607"/>
    </source>
</evidence>
<keyword evidence="4" id="KW-0914">Notch signaling pathway</keyword>
<keyword evidence="5 7" id="KW-1133">Transmembrane helix</keyword>
<comment type="similarity">
    <text evidence="2">Belongs to the PEN-2 family.</text>
</comment>
<dbReference type="InterPro" id="IPR019379">
    <property type="entry name" value="Gamma_Secretase_Asp_P_PEN2"/>
</dbReference>
<evidence type="ECO:0000256" key="3">
    <source>
        <dbReference type="ARBA" id="ARBA00022692"/>
    </source>
</evidence>
<feature type="transmembrane region" description="Helical" evidence="7">
    <location>
        <begin position="52"/>
        <end position="72"/>
    </location>
</feature>
<keyword evidence="9" id="KW-1185">Reference proteome</keyword>
<evidence type="ECO:0000256" key="1">
    <source>
        <dbReference type="ARBA" id="ARBA00004141"/>
    </source>
</evidence>
<dbReference type="Pfam" id="PF10251">
    <property type="entry name" value="PEN-2"/>
    <property type="match status" value="1"/>
</dbReference>
<gene>
    <name evidence="8" type="ORF">LUZ61_012397</name>
</gene>
<dbReference type="AlphaFoldDB" id="A0AAD6A2T5"/>
<dbReference type="GO" id="GO:0070765">
    <property type="term" value="C:gamma-secretase complex"/>
    <property type="evidence" value="ECO:0007669"/>
    <property type="project" value="TreeGrafter"/>
</dbReference>
<evidence type="ECO:0000313" key="9">
    <source>
        <dbReference type="Proteomes" id="UP001210211"/>
    </source>
</evidence>
<dbReference type="Proteomes" id="UP001210211">
    <property type="component" value="Unassembled WGS sequence"/>
</dbReference>
<reference evidence="8 9" key="1">
    <citation type="journal article" date="2022" name="Cell">
        <title>Repeat-based holocentromeres influence genome architecture and karyotype evolution.</title>
        <authorList>
            <person name="Hofstatter P.G."/>
            <person name="Thangavel G."/>
            <person name="Lux T."/>
            <person name="Neumann P."/>
            <person name="Vondrak T."/>
            <person name="Novak P."/>
            <person name="Zhang M."/>
            <person name="Costa L."/>
            <person name="Castellani M."/>
            <person name="Scott A."/>
            <person name="Toegelov H."/>
            <person name="Fuchs J."/>
            <person name="Mata-Sucre Y."/>
            <person name="Dias Y."/>
            <person name="Vanzela A.L.L."/>
            <person name="Huettel B."/>
            <person name="Almeida C.C.S."/>
            <person name="Simkova H."/>
            <person name="Souza G."/>
            <person name="Pedrosa-Harand A."/>
            <person name="Macas J."/>
            <person name="Mayer K.F.X."/>
            <person name="Houben A."/>
            <person name="Marques A."/>
        </authorList>
    </citation>
    <scope>NUCLEOTIDE SEQUENCE [LARGE SCALE GENOMIC DNA]</scope>
    <source>
        <strain evidence="8">RhyTen1mFocal</strain>
    </source>
</reference>
<evidence type="ECO:0000256" key="4">
    <source>
        <dbReference type="ARBA" id="ARBA00022976"/>
    </source>
</evidence>
<feature type="transmembrane region" description="Helical" evidence="7">
    <location>
        <begin position="93"/>
        <end position="117"/>
    </location>
</feature>
<accession>A0AAD6A2T5</accession>
<comment type="caution">
    <text evidence="8">The sequence shown here is derived from an EMBL/GenBank/DDBJ whole genome shotgun (WGS) entry which is preliminary data.</text>
</comment>
<dbReference type="PANTHER" id="PTHR16318:SF0">
    <property type="entry name" value="GAMMA-SECRETASE SUBUNIT PEN-2"/>
    <property type="match status" value="1"/>
</dbReference>
<comment type="subcellular location">
    <subcellularLocation>
        <location evidence="1">Membrane</location>
        <topology evidence="1">Multi-pass membrane protein</topology>
    </subcellularLocation>
</comment>
<evidence type="ECO:0000256" key="6">
    <source>
        <dbReference type="ARBA" id="ARBA00023136"/>
    </source>
</evidence>
<name>A0AAD6A2T5_9POAL</name>
<protein>
    <recommendedName>
        <fullName evidence="10">Gamma-secretase subunit PEN-2</fullName>
    </recommendedName>
</protein>
<dbReference type="EMBL" id="JAMRDG010000001">
    <property type="protein sequence ID" value="KAJ3708692.1"/>
    <property type="molecule type" value="Genomic_DNA"/>
</dbReference>
<proteinExistence type="inferred from homology"/>
<organism evidence="8 9">
    <name type="scientific">Rhynchospora tenuis</name>
    <dbReference type="NCBI Taxonomy" id="198213"/>
    <lineage>
        <taxon>Eukaryota</taxon>
        <taxon>Viridiplantae</taxon>
        <taxon>Streptophyta</taxon>
        <taxon>Embryophyta</taxon>
        <taxon>Tracheophyta</taxon>
        <taxon>Spermatophyta</taxon>
        <taxon>Magnoliopsida</taxon>
        <taxon>Liliopsida</taxon>
        <taxon>Poales</taxon>
        <taxon>Cyperaceae</taxon>
        <taxon>Cyperoideae</taxon>
        <taxon>Rhynchosporeae</taxon>
        <taxon>Rhynchospora</taxon>
    </lineage>
</organism>
<dbReference type="GO" id="GO:0007219">
    <property type="term" value="P:Notch signaling pathway"/>
    <property type="evidence" value="ECO:0007669"/>
    <property type="project" value="UniProtKB-KW"/>
</dbReference>
<evidence type="ECO:0008006" key="10">
    <source>
        <dbReference type="Google" id="ProtNLM"/>
    </source>
</evidence>
<sequence length="145" mass="16233">MEAGDDRPTADVESGARLRLSAVRSGGAVTWPTVDGPLGVSWEEAETYARRFFLWGFALLPLLWAVNCFYFWPVLVSKASPSSSPHFSRIRPYVVWSSIGFLIFAVLLTAWALTFAIGGEHLFGPMWKDLVMYNLADKLQLTGWM</sequence>
<dbReference type="PANTHER" id="PTHR16318">
    <property type="entry name" value="GAMMA-SECRETASE SUBUNIT PEN-2"/>
    <property type="match status" value="1"/>
</dbReference>
<evidence type="ECO:0000313" key="8">
    <source>
        <dbReference type="EMBL" id="KAJ3708692.1"/>
    </source>
</evidence>
<keyword evidence="6 7" id="KW-0472">Membrane</keyword>
<keyword evidence="3 7" id="KW-0812">Transmembrane</keyword>